<name>A0ABR7Z8I6_9PSED</name>
<gene>
    <name evidence="1" type="ORF">HAQ05_23340</name>
</gene>
<dbReference type="RefSeq" id="WP_190425190.1">
    <property type="nucleotide sequence ID" value="NZ_JAAOCA010000038.1"/>
</dbReference>
<sequence length="330" mass="36158">MTSLQENLLPICLRSVRGFHIGGHTVCVEGVEPGVIHSVPNMPPRVSNPNGHYMVGQMYVQHFALAQPRHPLPLLLWHGGGMTGSTWEQTPDGRPGWHEYFMRSGFDTCVSDAVDRGRASWAPPLIRAEQPEHRTIEQAWSIFRFGPASGFSLDPAQQMGYTGQRFPLGCLDSLNRQFVARWTQSGNMTTEAYCALVKKMGRSVIVAHSEGARHAMTVATQAAEHVAAIVLIEPAGAPEPHSGALKAIAHIPHCVVWGDYFAQSELWSGYRTRCDLWFDALGAAGGSVTTLDMPARGVKGNSHLLMMDNNSDHIAGLITSWLDKTLTKRS</sequence>
<dbReference type="EMBL" id="JAAOCA010000038">
    <property type="protein sequence ID" value="MBD1601614.1"/>
    <property type="molecule type" value="Genomic_DNA"/>
</dbReference>
<dbReference type="Proteomes" id="UP000805841">
    <property type="component" value="Unassembled WGS sequence"/>
</dbReference>
<accession>A0ABR7Z8I6</accession>
<evidence type="ECO:0000313" key="2">
    <source>
        <dbReference type="Proteomes" id="UP000805841"/>
    </source>
</evidence>
<dbReference type="InterPro" id="IPR029058">
    <property type="entry name" value="AB_hydrolase_fold"/>
</dbReference>
<proteinExistence type="predicted"/>
<evidence type="ECO:0000313" key="1">
    <source>
        <dbReference type="EMBL" id="MBD1601614.1"/>
    </source>
</evidence>
<protein>
    <submittedName>
        <fullName evidence="1">Esterase</fullName>
    </submittedName>
</protein>
<dbReference type="SUPFAM" id="SSF53474">
    <property type="entry name" value="alpha/beta-Hydrolases"/>
    <property type="match status" value="1"/>
</dbReference>
<comment type="caution">
    <text evidence="1">The sequence shown here is derived from an EMBL/GenBank/DDBJ whole genome shotgun (WGS) entry which is preliminary data.</text>
</comment>
<dbReference type="PANTHER" id="PTHR43194:SF5">
    <property type="entry name" value="PIMELOYL-[ACYL-CARRIER PROTEIN] METHYL ESTER ESTERASE"/>
    <property type="match status" value="1"/>
</dbReference>
<dbReference type="PANTHER" id="PTHR43194">
    <property type="entry name" value="HYDROLASE ALPHA/BETA FOLD FAMILY"/>
    <property type="match status" value="1"/>
</dbReference>
<reference evidence="1 2" key="1">
    <citation type="journal article" date="2020" name="Insects">
        <title>Bacteria Belonging to Pseudomonas typographi sp. nov. from the Bark Beetle Ips typographus Have Genomic Potential to Aid in the Host Ecology.</title>
        <authorList>
            <person name="Peral-Aranega E."/>
            <person name="Saati-Santamaria Z."/>
            <person name="Kolarik M."/>
            <person name="Rivas R."/>
            <person name="Garcia-Fraile P."/>
        </authorList>
    </citation>
    <scope>NUCLEOTIDE SEQUENCE [LARGE SCALE GENOMIC DNA]</scope>
    <source>
        <strain evidence="1 2">CA3A</strain>
    </source>
</reference>
<dbReference type="InterPro" id="IPR050228">
    <property type="entry name" value="Carboxylesterase_BioH"/>
</dbReference>
<dbReference type="Gene3D" id="3.40.50.1820">
    <property type="entry name" value="alpha/beta hydrolase"/>
    <property type="match status" value="1"/>
</dbReference>
<organism evidence="1 2">
    <name type="scientific">Pseudomonas typographi</name>
    <dbReference type="NCBI Taxonomy" id="2715964"/>
    <lineage>
        <taxon>Bacteria</taxon>
        <taxon>Pseudomonadati</taxon>
        <taxon>Pseudomonadota</taxon>
        <taxon>Gammaproteobacteria</taxon>
        <taxon>Pseudomonadales</taxon>
        <taxon>Pseudomonadaceae</taxon>
        <taxon>Pseudomonas</taxon>
    </lineage>
</organism>
<keyword evidence="2" id="KW-1185">Reference proteome</keyword>